<feature type="domain" description="HTH cro/C1-type" evidence="2">
    <location>
        <begin position="4"/>
        <end position="58"/>
    </location>
</feature>
<evidence type="ECO:0000313" key="4">
    <source>
        <dbReference type="Proteomes" id="UP001595735"/>
    </source>
</evidence>
<accession>A0ABV7XYH0</accession>
<keyword evidence="4" id="KW-1185">Reference proteome</keyword>
<sequence>MEKLKNLRKQRGYTQQQIADIIATDVSNYSRKENGDVKIYDEEWEKIAKALDVSVEDIKEDRTAQNNQNTTLNDSASFNDNASINYNQFCNIPNYLLENQQEYIKLLKEQIEILKAENAKLKKK</sequence>
<comment type="caution">
    <text evidence="3">The sequence shown here is derived from an EMBL/GenBank/DDBJ whole genome shotgun (WGS) entry which is preliminary data.</text>
</comment>
<dbReference type="SMART" id="SM00530">
    <property type="entry name" value="HTH_XRE"/>
    <property type="match status" value="1"/>
</dbReference>
<dbReference type="InterPro" id="IPR010982">
    <property type="entry name" value="Lambda_DNA-bd_dom_sf"/>
</dbReference>
<dbReference type="PROSITE" id="PS50943">
    <property type="entry name" value="HTH_CROC1"/>
    <property type="match status" value="1"/>
</dbReference>
<dbReference type="Proteomes" id="UP001595735">
    <property type="component" value="Unassembled WGS sequence"/>
</dbReference>
<organism evidence="3 4">
    <name type="scientific">Chryseobacterium tructae</name>
    <dbReference type="NCBI Taxonomy" id="1037380"/>
    <lineage>
        <taxon>Bacteria</taxon>
        <taxon>Pseudomonadati</taxon>
        <taxon>Bacteroidota</taxon>
        <taxon>Flavobacteriia</taxon>
        <taxon>Flavobacteriales</taxon>
        <taxon>Weeksellaceae</taxon>
        <taxon>Chryseobacterium group</taxon>
        <taxon>Chryseobacterium</taxon>
    </lineage>
</organism>
<dbReference type="Gene3D" id="1.10.260.40">
    <property type="entry name" value="lambda repressor-like DNA-binding domains"/>
    <property type="match status" value="1"/>
</dbReference>
<dbReference type="SUPFAM" id="SSF47413">
    <property type="entry name" value="lambda repressor-like DNA-binding domains"/>
    <property type="match status" value="1"/>
</dbReference>
<dbReference type="InterPro" id="IPR001387">
    <property type="entry name" value="Cro/C1-type_HTH"/>
</dbReference>
<dbReference type="CDD" id="cd00093">
    <property type="entry name" value="HTH_XRE"/>
    <property type="match status" value="1"/>
</dbReference>
<evidence type="ECO:0000259" key="2">
    <source>
        <dbReference type="PROSITE" id="PS50943"/>
    </source>
</evidence>
<proteinExistence type="predicted"/>
<evidence type="ECO:0000256" key="1">
    <source>
        <dbReference type="SAM" id="Coils"/>
    </source>
</evidence>
<keyword evidence="1" id="KW-0175">Coiled coil</keyword>
<protein>
    <submittedName>
        <fullName evidence="3">Helix-turn-helix domain-containing protein</fullName>
    </submittedName>
</protein>
<feature type="coiled-coil region" evidence="1">
    <location>
        <begin position="97"/>
        <end position="124"/>
    </location>
</feature>
<evidence type="ECO:0000313" key="3">
    <source>
        <dbReference type="EMBL" id="MFC3758071.1"/>
    </source>
</evidence>
<gene>
    <name evidence="3" type="ORF">ACFONJ_19005</name>
</gene>
<reference evidence="4" key="1">
    <citation type="journal article" date="2019" name="Int. J. Syst. Evol. Microbiol.">
        <title>The Global Catalogue of Microorganisms (GCM) 10K type strain sequencing project: providing services to taxonomists for standard genome sequencing and annotation.</title>
        <authorList>
            <consortium name="The Broad Institute Genomics Platform"/>
            <consortium name="The Broad Institute Genome Sequencing Center for Infectious Disease"/>
            <person name="Wu L."/>
            <person name="Ma J."/>
        </authorList>
    </citation>
    <scope>NUCLEOTIDE SEQUENCE [LARGE SCALE GENOMIC DNA]</scope>
    <source>
        <strain evidence="4">CECT 7798</strain>
    </source>
</reference>
<dbReference type="Pfam" id="PF01381">
    <property type="entry name" value="HTH_3"/>
    <property type="match status" value="1"/>
</dbReference>
<dbReference type="EMBL" id="JBHRYO010000002">
    <property type="protein sequence ID" value="MFC3758071.1"/>
    <property type="molecule type" value="Genomic_DNA"/>
</dbReference>
<name>A0ABV7XYH0_9FLAO</name>
<dbReference type="RefSeq" id="WP_290299734.1">
    <property type="nucleotide sequence ID" value="NZ_JAUFQR010000001.1"/>
</dbReference>